<keyword evidence="11" id="KW-1185">Reference proteome</keyword>
<dbReference type="SUPFAM" id="SSF55424">
    <property type="entry name" value="FAD/NAD-linked reductases, dimerisation (C-terminal) domain"/>
    <property type="match status" value="1"/>
</dbReference>
<dbReference type="InterPro" id="IPR001100">
    <property type="entry name" value="Pyr_nuc-diS_OxRdtase"/>
</dbReference>
<proteinExistence type="inferred from homology"/>
<dbReference type="GO" id="GO:0050660">
    <property type="term" value="F:flavin adenine dinucleotide binding"/>
    <property type="evidence" value="ECO:0007669"/>
    <property type="project" value="TreeGrafter"/>
</dbReference>
<protein>
    <submittedName>
        <fullName evidence="10">Mercuric reductase</fullName>
        <ecNumber evidence="10">1.16.1.1</ecNumber>
    </submittedName>
</protein>
<evidence type="ECO:0000256" key="5">
    <source>
        <dbReference type="ARBA" id="ARBA00023027"/>
    </source>
</evidence>
<accession>D3PEF0</accession>
<sequence length="455" mass="51010">MNKYDVIILGAGPAGIASAKRLADFGKKLLIIDSSIGASYLQKGSVLSNSVLYYSYLYDIFQSKIRNFLNIDAKDVSIDLKKLKKQIDNIRNKLSKTFINEISNHQNIDICHSEAEFASEKSVLADGKEFFFENLIIATGSNPINLKTTNKINFLSLENFLNVKSIPEKIAIIGGGYIGVEIAMIFKRFGSQVIIIEKNDRLLKDFDDFIVKKFEDNIKKDGVEVLKNCYPDKIEKIGNKTIIFLCNGEQIETNEIFVAIGRKPNIDNLKLENAQIKLTKDGNIKLNRYLQTTNKSVYVIGDATGFNMFVNWSYKSSEIVCENILGGKKSYKNVIIPKLIYSDPEIAGIGLTEIEAKNQKYDYGVVKYNYADVEKSAILGYSKGIIKVIFDKKSNRVIGAHILGKSASELINVFGLMIQLKVDVDKMKECIFNNPLFASILTDISEAIKEKISDS</sequence>
<dbReference type="GO" id="GO:0016152">
    <property type="term" value="F:mercury (II) reductase (NADP+) activity"/>
    <property type="evidence" value="ECO:0007669"/>
    <property type="project" value="UniProtKB-EC"/>
</dbReference>
<dbReference type="GO" id="GO:0006103">
    <property type="term" value="P:2-oxoglutarate metabolic process"/>
    <property type="evidence" value="ECO:0007669"/>
    <property type="project" value="TreeGrafter"/>
</dbReference>
<dbReference type="OrthoDB" id="9800167at2"/>
<evidence type="ECO:0000256" key="6">
    <source>
        <dbReference type="PIRSR" id="PIRSR000350-3"/>
    </source>
</evidence>
<dbReference type="Gene3D" id="3.30.390.30">
    <property type="match status" value="1"/>
</dbReference>
<dbReference type="EC" id="1.16.1.1" evidence="10"/>
<feature type="binding site" evidence="6">
    <location>
        <position position="197"/>
    </location>
    <ligand>
        <name>NAD(+)</name>
        <dbReference type="ChEBI" id="CHEBI:57540"/>
    </ligand>
</feature>
<dbReference type="InterPro" id="IPR023753">
    <property type="entry name" value="FAD/NAD-binding_dom"/>
</dbReference>
<dbReference type="InterPro" id="IPR016156">
    <property type="entry name" value="FAD/NAD-linked_Rdtase_dimer_sf"/>
</dbReference>
<organism evidence="10 11">
    <name type="scientific">Deferribacter desulfuricans (strain DSM 14783 / JCM 11476 / NBRC 101012 / SSM1)</name>
    <dbReference type="NCBI Taxonomy" id="639282"/>
    <lineage>
        <taxon>Bacteria</taxon>
        <taxon>Pseudomonadati</taxon>
        <taxon>Deferribacterota</taxon>
        <taxon>Deferribacteres</taxon>
        <taxon>Deferribacterales</taxon>
        <taxon>Deferribacteraceae</taxon>
        <taxon>Deferribacter</taxon>
    </lineage>
</organism>
<dbReference type="eggNOG" id="COG1249">
    <property type="taxonomic scope" value="Bacteria"/>
</dbReference>
<dbReference type="Pfam" id="PF07992">
    <property type="entry name" value="Pyr_redox_2"/>
    <property type="match status" value="1"/>
</dbReference>
<dbReference type="Pfam" id="PF02852">
    <property type="entry name" value="Pyr_redox_dim"/>
    <property type="match status" value="1"/>
</dbReference>
<feature type="binding site" evidence="6">
    <location>
        <begin position="174"/>
        <end position="181"/>
    </location>
    <ligand>
        <name>NAD(+)</name>
        <dbReference type="ChEBI" id="CHEBI:57540"/>
    </ligand>
</feature>
<dbReference type="Proteomes" id="UP000001520">
    <property type="component" value="Chromosome"/>
</dbReference>
<evidence type="ECO:0000313" key="11">
    <source>
        <dbReference type="Proteomes" id="UP000001520"/>
    </source>
</evidence>
<keyword evidence="6" id="KW-0547">Nucleotide-binding</keyword>
<dbReference type="InterPro" id="IPR036188">
    <property type="entry name" value="FAD/NAD-bd_sf"/>
</dbReference>
<dbReference type="InterPro" id="IPR050151">
    <property type="entry name" value="Class-I_Pyr_Nuc-Dis_Oxidored"/>
</dbReference>
<reference evidence="10 11" key="1">
    <citation type="journal article" date="2010" name="DNA Res.">
        <title>Bacterial lifestyle in a deep-sea hydrothermal vent chimney revealed by the genome sequence of the thermophilic bacterium Deferribacter desulfuricans SSM1.</title>
        <authorList>
            <person name="Takaki Y."/>
            <person name="Shimamura S."/>
            <person name="Nakagawa S."/>
            <person name="Fukuhara Y."/>
            <person name="Horikawa H."/>
            <person name="Ankai A."/>
            <person name="Harada T."/>
            <person name="Hosoyama A."/>
            <person name="Oguchi A."/>
            <person name="Fukui S."/>
            <person name="Fujita N."/>
            <person name="Takami H."/>
            <person name="Takai K."/>
        </authorList>
    </citation>
    <scope>NUCLEOTIDE SEQUENCE [LARGE SCALE GENOMIC DNA]</scope>
    <source>
        <strain evidence="11">DSM 14783 / JCM 11476 / NBRC 101012 / SSM1</strain>
    </source>
</reference>
<dbReference type="PANTHER" id="PTHR22912:SF151">
    <property type="entry name" value="DIHYDROLIPOYL DEHYDROGENASE, MITOCHONDRIAL"/>
    <property type="match status" value="1"/>
</dbReference>
<dbReference type="KEGG" id="ddf:DEFDS_1513"/>
<gene>
    <name evidence="10" type="ordered locus">DEFDS_1513</name>
</gene>
<dbReference type="EMBL" id="AP011529">
    <property type="protein sequence ID" value="BAI80973.1"/>
    <property type="molecule type" value="Genomic_DNA"/>
</dbReference>
<evidence type="ECO:0000256" key="4">
    <source>
        <dbReference type="ARBA" id="ARBA00023002"/>
    </source>
</evidence>
<dbReference type="PIRSF" id="PIRSF000350">
    <property type="entry name" value="Mercury_reductase_MerA"/>
    <property type="match status" value="1"/>
</dbReference>
<evidence type="ECO:0000256" key="1">
    <source>
        <dbReference type="ARBA" id="ARBA00007532"/>
    </source>
</evidence>
<dbReference type="SUPFAM" id="SSF51905">
    <property type="entry name" value="FAD/NAD(P)-binding domain"/>
    <property type="match status" value="1"/>
</dbReference>
<name>D3PEF0_DEFDS</name>
<keyword evidence="5 6" id="KW-0520">NAD</keyword>
<keyword evidence="7" id="KW-0175">Coiled coil</keyword>
<dbReference type="HOGENOM" id="CLU_016755_0_1_0"/>
<feature type="binding site" evidence="6">
    <location>
        <position position="261"/>
    </location>
    <ligand>
        <name>NAD(+)</name>
        <dbReference type="ChEBI" id="CHEBI:57540"/>
    </ligand>
</feature>
<evidence type="ECO:0000256" key="7">
    <source>
        <dbReference type="SAM" id="Coils"/>
    </source>
</evidence>
<dbReference type="GO" id="GO:0004148">
    <property type="term" value="F:dihydrolipoyl dehydrogenase (NADH) activity"/>
    <property type="evidence" value="ECO:0007669"/>
    <property type="project" value="TreeGrafter"/>
</dbReference>
<dbReference type="PANTHER" id="PTHR22912">
    <property type="entry name" value="DISULFIDE OXIDOREDUCTASE"/>
    <property type="match status" value="1"/>
</dbReference>
<comment type="cofactor">
    <cofactor evidence="6">
        <name>FAD</name>
        <dbReference type="ChEBI" id="CHEBI:57692"/>
    </cofactor>
    <text evidence="6">Binds 1 FAD per subunit.</text>
</comment>
<evidence type="ECO:0000256" key="3">
    <source>
        <dbReference type="ARBA" id="ARBA00022827"/>
    </source>
</evidence>
<feature type="domain" description="FAD/NAD(P)-binding" evidence="9">
    <location>
        <begin position="4"/>
        <end position="304"/>
    </location>
</feature>
<dbReference type="RefSeq" id="WP_013008219.1">
    <property type="nucleotide sequence ID" value="NC_013939.1"/>
</dbReference>
<feature type="binding site" evidence="6">
    <location>
        <position position="302"/>
    </location>
    <ligand>
        <name>FAD</name>
        <dbReference type="ChEBI" id="CHEBI:57692"/>
    </ligand>
</feature>
<comment type="similarity">
    <text evidence="1">Belongs to the class-I pyridine nucleotide-disulfide oxidoreductase family.</text>
</comment>
<keyword evidence="2" id="KW-0285">Flavoprotein</keyword>
<feature type="coiled-coil region" evidence="7">
    <location>
        <begin position="73"/>
        <end position="100"/>
    </location>
</feature>
<feature type="domain" description="Pyridine nucleotide-disulphide oxidoreductase dimerisation" evidence="8">
    <location>
        <begin position="336"/>
        <end position="440"/>
    </location>
</feature>
<evidence type="ECO:0000259" key="8">
    <source>
        <dbReference type="Pfam" id="PF02852"/>
    </source>
</evidence>
<dbReference type="PRINTS" id="PR00411">
    <property type="entry name" value="PNDRDTASEI"/>
</dbReference>
<dbReference type="InterPro" id="IPR004099">
    <property type="entry name" value="Pyr_nucl-diS_OxRdtase_dimer"/>
</dbReference>
<evidence type="ECO:0000313" key="10">
    <source>
        <dbReference type="EMBL" id="BAI80973.1"/>
    </source>
</evidence>
<dbReference type="AlphaFoldDB" id="D3PEF0"/>
<dbReference type="FunFam" id="3.30.390.30:FF:000001">
    <property type="entry name" value="Dihydrolipoyl dehydrogenase"/>
    <property type="match status" value="1"/>
</dbReference>
<keyword evidence="3 6" id="KW-0274">FAD</keyword>
<dbReference type="Gene3D" id="3.50.50.60">
    <property type="entry name" value="FAD/NAD(P)-binding domain"/>
    <property type="match status" value="2"/>
</dbReference>
<keyword evidence="4 10" id="KW-0560">Oxidoreductase</keyword>
<evidence type="ECO:0000259" key="9">
    <source>
        <dbReference type="Pfam" id="PF07992"/>
    </source>
</evidence>
<feature type="binding site" evidence="6">
    <location>
        <begin position="139"/>
        <end position="141"/>
    </location>
    <ligand>
        <name>FAD</name>
        <dbReference type="ChEBI" id="CHEBI:57692"/>
    </ligand>
</feature>
<evidence type="ECO:0000256" key="2">
    <source>
        <dbReference type="ARBA" id="ARBA00022630"/>
    </source>
</evidence>
<dbReference type="PRINTS" id="PR00368">
    <property type="entry name" value="FADPNR"/>
</dbReference>
<dbReference type="STRING" id="639282.DEFDS_1513"/>